<name>A0A7D7LQY7_9FLAO</name>
<keyword evidence="1" id="KW-0808">Transferase</keyword>
<protein>
    <submittedName>
        <fullName evidence="2">Glycosyltransferase</fullName>
    </submittedName>
</protein>
<reference evidence="1" key="4">
    <citation type="submission" date="2020-07" db="EMBL/GenBank/DDBJ databases">
        <authorList>
            <person name="Yang C."/>
        </authorList>
    </citation>
    <scope>NUCLEOTIDE SEQUENCE</scope>
    <source>
        <strain evidence="1">Cx-624</strain>
    </source>
</reference>
<dbReference type="GO" id="GO:0016740">
    <property type="term" value="F:transferase activity"/>
    <property type="evidence" value="ECO:0007669"/>
    <property type="project" value="UniProtKB-KW"/>
</dbReference>
<dbReference type="Proteomes" id="UP000539710">
    <property type="component" value="Unassembled WGS sequence"/>
</dbReference>
<evidence type="ECO:0000313" key="1">
    <source>
        <dbReference type="EMBL" id="MBA5246900.1"/>
    </source>
</evidence>
<keyword evidence="4" id="KW-1185">Reference proteome</keyword>
<dbReference type="EMBL" id="JACEUX010000002">
    <property type="protein sequence ID" value="MBA5246900.1"/>
    <property type="molecule type" value="Genomic_DNA"/>
</dbReference>
<reference evidence="2" key="1">
    <citation type="submission" date="2020-07" db="EMBL/GenBank/DDBJ databases">
        <title>Chryseobacterium sp. CX-624.</title>
        <authorList>
            <person name="Yang C."/>
        </authorList>
    </citation>
    <scope>NUCLEOTIDE SEQUENCE</scope>
    <source>
        <strain evidence="2">CX-624</strain>
    </source>
</reference>
<dbReference type="AlphaFoldDB" id="A0A7D7LQY7"/>
<sequence>MLKILFLTTAHQYDDDRILHHQAKELVSQGHKVKICSLSSNYLGEIEGVEIESQAILNESATGKLEYLRKICARFNPDRIICSEPLAVIAAWLATRKSKAITVYDVTEWYPSTRMVATYPTLLKPFHALRFFLIQLFAGAVSDRYIFGEPSKKFPLSYIFPFKKKILLPYYPMKRYITEKINVLRRDSITLAYTGTFSKEKGIEHFFNAASELRTRRSSLKLNILLVGSAKGKEGEAYFDFILKKYHWENIQILPPVRLESFTESLTEADVCFDLRPITFENDHCLPIKIFYYAAAGKPVIYSNLKATRNAVDVGKFGWLVNPEDSATIASHIESYLDSPNIYRKHALNARAAFQTKYNWDQIKASFTEFIVDSKN</sequence>
<dbReference type="KEGG" id="cbau:H1R16_08495"/>
<dbReference type="RefSeq" id="WP_181887007.1">
    <property type="nucleotide sequence ID" value="NZ_CP059472.1"/>
</dbReference>
<evidence type="ECO:0000313" key="2">
    <source>
        <dbReference type="EMBL" id="QMS97757.1"/>
    </source>
</evidence>
<organism evidence="2 3">
    <name type="scientific">Marnyiella aurantia</name>
    <dbReference type="NCBI Taxonomy" id="2758037"/>
    <lineage>
        <taxon>Bacteria</taxon>
        <taxon>Pseudomonadati</taxon>
        <taxon>Bacteroidota</taxon>
        <taxon>Flavobacteriia</taxon>
        <taxon>Flavobacteriales</taxon>
        <taxon>Weeksellaceae</taxon>
        <taxon>Marnyiella</taxon>
    </lineage>
</organism>
<gene>
    <name evidence="2" type="ORF">H1R16_08495</name>
    <name evidence="1" type="ORF">H2507_06945</name>
</gene>
<reference evidence="4" key="3">
    <citation type="submission" date="2020-07" db="EMBL/GenBank/DDBJ databases">
        <title>Flavobacterium sp. xlx-214.</title>
        <authorList>
            <person name="Yang C."/>
        </authorList>
    </citation>
    <scope>NUCLEOTIDE SEQUENCE [LARGE SCALE GENOMIC DNA]</scope>
    <source>
        <strain evidence="4">CX-624</strain>
    </source>
</reference>
<proteinExistence type="predicted"/>
<evidence type="ECO:0000313" key="4">
    <source>
        <dbReference type="Proteomes" id="UP000539710"/>
    </source>
</evidence>
<dbReference type="EMBL" id="CP059472">
    <property type="protein sequence ID" value="QMS97757.1"/>
    <property type="molecule type" value="Genomic_DNA"/>
</dbReference>
<dbReference type="SUPFAM" id="SSF53756">
    <property type="entry name" value="UDP-Glycosyltransferase/glycogen phosphorylase"/>
    <property type="match status" value="1"/>
</dbReference>
<dbReference type="Gene3D" id="3.40.50.2000">
    <property type="entry name" value="Glycogen Phosphorylase B"/>
    <property type="match status" value="2"/>
</dbReference>
<reference evidence="3" key="2">
    <citation type="submission" date="2020-07" db="EMBL/GenBank/DDBJ databases">
        <title>Chryseobacterium sp.cx-624.</title>
        <authorList>
            <person name="Yang C."/>
        </authorList>
    </citation>
    <scope>NUCLEOTIDE SEQUENCE [LARGE SCALE GENOMIC DNA]</scope>
    <source>
        <strain evidence="3">cx-624</strain>
    </source>
</reference>
<dbReference type="PANTHER" id="PTHR12526">
    <property type="entry name" value="GLYCOSYLTRANSFERASE"/>
    <property type="match status" value="1"/>
</dbReference>
<dbReference type="Pfam" id="PF13692">
    <property type="entry name" value="Glyco_trans_1_4"/>
    <property type="match status" value="1"/>
</dbReference>
<dbReference type="Proteomes" id="UP000515349">
    <property type="component" value="Chromosome"/>
</dbReference>
<evidence type="ECO:0000313" key="3">
    <source>
        <dbReference type="Proteomes" id="UP000515349"/>
    </source>
</evidence>
<accession>A0A7D7LQY7</accession>